<dbReference type="EC" id="2.3.1.-" evidence="7"/>
<dbReference type="PROSITE" id="PS00189">
    <property type="entry name" value="LIPOYL"/>
    <property type="match status" value="1"/>
</dbReference>
<dbReference type="KEGG" id="mai:MICA_1996"/>
<keyword evidence="4 7" id="KW-0808">Transferase</keyword>
<dbReference type="SUPFAM" id="SSF51230">
    <property type="entry name" value="Single hybrid motif"/>
    <property type="match status" value="1"/>
</dbReference>
<feature type="domain" description="Lipoyl-binding" evidence="8">
    <location>
        <begin position="4"/>
        <end position="79"/>
    </location>
</feature>
<gene>
    <name evidence="9" type="ordered locus">MICA_1996</name>
</gene>
<dbReference type="OrthoDB" id="9805770at2"/>
<reference evidence="9 10" key="1">
    <citation type="journal article" date="2011" name="BMC Genomics">
        <title>Genomic insights into an obligate epibiotic bacterial predator: Micavibrio aeruginosavorus ARL-13.</title>
        <authorList>
            <person name="Wang Z."/>
            <person name="Kadouri D."/>
            <person name="Wu M."/>
        </authorList>
    </citation>
    <scope>NUCLEOTIDE SEQUENCE [LARGE SCALE GENOMIC DNA]</scope>
    <source>
        <strain evidence="9 10">ARL-13</strain>
    </source>
</reference>
<dbReference type="RefSeq" id="WP_014103527.1">
    <property type="nucleotide sequence ID" value="NC_016026.1"/>
</dbReference>
<dbReference type="Proteomes" id="UP000009286">
    <property type="component" value="Chromosome"/>
</dbReference>
<proteinExistence type="inferred from homology"/>
<evidence type="ECO:0000256" key="6">
    <source>
        <dbReference type="ARBA" id="ARBA00023315"/>
    </source>
</evidence>
<accession>G2KNQ9</accession>
<sequence length="330" mass="36399">MDGALEITVPNLGEGVRYVTVKSILRSNGEFVREDEGVIEVETDKAVVEIPSPTDGCVCNITCKPGDILPVGSNLLIIRKNLKGEGETTFLASNQKRKKDSVPSKNINIESGNSKREETLSACQQALVGSMKKSAAIVVPATVERDISWDFIDLIKKHFRKNEKNVVPRSMEIICWAISKSIERFDKFKIKIDFDDTIIFSEKTILGIAVADNNDDLLNHVVSVYQCSDVISFVNTFRSSLVRREKGYHSVSISDMSSLGAHRATPVVVHPSVATIFIGSPFDIFTKNGWGRKASLSVTFDHRVMNGAYVAAFLVDIEDNIKAYAKLLGV</sequence>
<dbReference type="InterPro" id="IPR011053">
    <property type="entry name" value="Single_hybrid_motif"/>
</dbReference>
<dbReference type="InterPro" id="IPR000089">
    <property type="entry name" value="Biotin_lipoyl"/>
</dbReference>
<protein>
    <recommendedName>
        <fullName evidence="7">Dihydrolipoamide acetyltransferase component of pyruvate dehydrogenase complex</fullName>
        <ecNumber evidence="7">2.3.1.-</ecNumber>
    </recommendedName>
</protein>
<keyword evidence="5 7" id="KW-0450">Lipoyl</keyword>
<dbReference type="HOGENOM" id="CLU_016733_10_1_5"/>
<dbReference type="Pfam" id="PF00198">
    <property type="entry name" value="2-oxoacid_dh"/>
    <property type="match status" value="1"/>
</dbReference>
<evidence type="ECO:0000256" key="4">
    <source>
        <dbReference type="ARBA" id="ARBA00022679"/>
    </source>
</evidence>
<dbReference type="CDD" id="cd06849">
    <property type="entry name" value="lipoyl_domain"/>
    <property type="match status" value="1"/>
</dbReference>
<dbReference type="InterPro" id="IPR023213">
    <property type="entry name" value="CAT-like_dom_sf"/>
</dbReference>
<dbReference type="Gene3D" id="3.30.559.10">
    <property type="entry name" value="Chloramphenicol acetyltransferase-like domain"/>
    <property type="match status" value="1"/>
</dbReference>
<dbReference type="InterPro" id="IPR050743">
    <property type="entry name" value="2-oxoacid_DH_E2_comp"/>
</dbReference>
<evidence type="ECO:0000259" key="8">
    <source>
        <dbReference type="PROSITE" id="PS50968"/>
    </source>
</evidence>
<dbReference type="eggNOG" id="COG0508">
    <property type="taxonomic scope" value="Bacteria"/>
</dbReference>
<dbReference type="EMBL" id="CP002382">
    <property type="protein sequence ID" value="AEP10304.1"/>
    <property type="molecule type" value="Genomic_DNA"/>
</dbReference>
<dbReference type="SUPFAM" id="SSF52777">
    <property type="entry name" value="CoA-dependent acyltransferases"/>
    <property type="match status" value="1"/>
</dbReference>
<comment type="cofactor">
    <cofactor evidence="1 7">
        <name>(R)-lipoate</name>
        <dbReference type="ChEBI" id="CHEBI:83088"/>
    </cofactor>
</comment>
<evidence type="ECO:0000313" key="10">
    <source>
        <dbReference type="Proteomes" id="UP000009286"/>
    </source>
</evidence>
<evidence type="ECO:0000256" key="7">
    <source>
        <dbReference type="RuleBase" id="RU003423"/>
    </source>
</evidence>
<dbReference type="PANTHER" id="PTHR43178">
    <property type="entry name" value="DIHYDROLIPOAMIDE ACETYLTRANSFERASE COMPONENT OF PYRUVATE DEHYDROGENASE COMPLEX"/>
    <property type="match status" value="1"/>
</dbReference>
<evidence type="ECO:0000256" key="1">
    <source>
        <dbReference type="ARBA" id="ARBA00001938"/>
    </source>
</evidence>
<dbReference type="GO" id="GO:0016407">
    <property type="term" value="F:acetyltransferase activity"/>
    <property type="evidence" value="ECO:0007669"/>
    <property type="project" value="TreeGrafter"/>
</dbReference>
<evidence type="ECO:0000256" key="3">
    <source>
        <dbReference type="ARBA" id="ARBA00011484"/>
    </source>
</evidence>
<comment type="subunit">
    <text evidence="3">Forms a 24-polypeptide structural core with octahedral symmetry.</text>
</comment>
<keyword evidence="10" id="KW-1185">Reference proteome</keyword>
<dbReference type="InterPro" id="IPR003016">
    <property type="entry name" value="2-oxoA_DH_lipoyl-BS"/>
</dbReference>
<evidence type="ECO:0000256" key="2">
    <source>
        <dbReference type="ARBA" id="ARBA00007317"/>
    </source>
</evidence>
<keyword evidence="6 7" id="KW-0012">Acyltransferase</keyword>
<dbReference type="STRING" id="856793.MICA_1996"/>
<dbReference type="Pfam" id="PF00364">
    <property type="entry name" value="Biotin_lipoyl"/>
    <property type="match status" value="1"/>
</dbReference>
<dbReference type="GO" id="GO:0006086">
    <property type="term" value="P:pyruvate decarboxylation to acetyl-CoA"/>
    <property type="evidence" value="ECO:0007669"/>
    <property type="project" value="TreeGrafter"/>
</dbReference>
<evidence type="ECO:0000256" key="5">
    <source>
        <dbReference type="ARBA" id="ARBA00022823"/>
    </source>
</evidence>
<dbReference type="InterPro" id="IPR001078">
    <property type="entry name" value="2-oxoacid_DH_actylTfrase"/>
</dbReference>
<dbReference type="PROSITE" id="PS50968">
    <property type="entry name" value="BIOTINYL_LIPOYL"/>
    <property type="match status" value="1"/>
</dbReference>
<dbReference type="PANTHER" id="PTHR43178:SF2">
    <property type="entry name" value="DIHYDROLIPOYLLYSINE-RESIDUE ACETYLTRANSFERASE COMPONENT OF PYRUVATE DEHYDROGENASE COMPLEX"/>
    <property type="match status" value="1"/>
</dbReference>
<dbReference type="GO" id="GO:0031405">
    <property type="term" value="F:lipoic acid binding"/>
    <property type="evidence" value="ECO:0007669"/>
    <property type="project" value="TreeGrafter"/>
</dbReference>
<dbReference type="Gene3D" id="2.40.50.100">
    <property type="match status" value="1"/>
</dbReference>
<organism evidence="9 10">
    <name type="scientific">Micavibrio aeruginosavorus (strain ARL-13)</name>
    <dbReference type="NCBI Taxonomy" id="856793"/>
    <lineage>
        <taxon>Bacteria</taxon>
        <taxon>Pseudomonadati</taxon>
        <taxon>Bdellovibrionota</taxon>
        <taxon>Bdellovibrionia</taxon>
        <taxon>Bdellovibrionales</taxon>
        <taxon>Pseudobdellovibrionaceae</taxon>
        <taxon>Micavibrio</taxon>
    </lineage>
</organism>
<evidence type="ECO:0000313" key="9">
    <source>
        <dbReference type="EMBL" id="AEP10304.1"/>
    </source>
</evidence>
<name>G2KNQ9_MICAA</name>
<comment type="similarity">
    <text evidence="2 7">Belongs to the 2-oxoacid dehydrogenase family.</text>
</comment>
<dbReference type="GO" id="GO:0005737">
    <property type="term" value="C:cytoplasm"/>
    <property type="evidence" value="ECO:0007669"/>
    <property type="project" value="TreeGrafter"/>
</dbReference>
<dbReference type="AlphaFoldDB" id="G2KNQ9"/>